<keyword evidence="2" id="KW-1185">Reference proteome</keyword>
<proteinExistence type="predicted"/>
<accession>A0A0U5FV46</accession>
<protein>
    <submittedName>
        <fullName evidence="1">Uncharacterized protein</fullName>
    </submittedName>
</protein>
<reference evidence="2" key="1">
    <citation type="journal article" date="2016" name="Genome Announc.">
        <title>Draft genome sequences of fungus Aspergillus calidoustus.</title>
        <authorList>
            <person name="Horn F."/>
            <person name="Linde J."/>
            <person name="Mattern D.J."/>
            <person name="Walther G."/>
            <person name="Guthke R."/>
            <person name="Scherlach K."/>
            <person name="Martin K."/>
            <person name="Brakhage A.A."/>
            <person name="Petzke L."/>
            <person name="Valiante V."/>
        </authorList>
    </citation>
    <scope>NUCLEOTIDE SEQUENCE [LARGE SCALE GENOMIC DNA]</scope>
    <source>
        <strain evidence="2">SF006504</strain>
    </source>
</reference>
<dbReference type="AlphaFoldDB" id="A0A0U5FV46"/>
<dbReference type="EMBL" id="CDMC01000003">
    <property type="protein sequence ID" value="CEL02206.1"/>
    <property type="molecule type" value="Genomic_DNA"/>
</dbReference>
<dbReference type="OrthoDB" id="5412936at2759"/>
<organism evidence="1 2">
    <name type="scientific">Aspergillus calidoustus</name>
    <dbReference type="NCBI Taxonomy" id="454130"/>
    <lineage>
        <taxon>Eukaryota</taxon>
        <taxon>Fungi</taxon>
        <taxon>Dikarya</taxon>
        <taxon>Ascomycota</taxon>
        <taxon>Pezizomycotina</taxon>
        <taxon>Eurotiomycetes</taxon>
        <taxon>Eurotiomycetidae</taxon>
        <taxon>Eurotiales</taxon>
        <taxon>Aspergillaceae</taxon>
        <taxon>Aspergillus</taxon>
        <taxon>Aspergillus subgen. Nidulantes</taxon>
    </lineage>
</organism>
<sequence>MTGPSQEALLAYKAYFEQDPSTCYYLPFLKHLIYFLMDEFDIGINPNILPSNPNDETMAEESFRAQVIDRLLDEFVQELGDPLADSTFQEGDDDKGEEPLSGYAYKRILEVFYFCLNRQPRVPSDANRDPNTLTAQAVRNRRWKVDMDKRFEQGKRAILKAAARTSEEYSTITDFISKSESEIVTWTDQATDDCRQPHVPPNLGKFDRSTLAQQPRVQTRLLEAIDPGSGIPLPPSLELEPLKRHEILEHLVAKVEELHAERYQEILKDKYRESLCTMLERNLVPGVRAICESGLFSLEG</sequence>
<name>A0A0U5FV46_ASPCI</name>
<dbReference type="Proteomes" id="UP000054771">
    <property type="component" value="Unassembled WGS sequence"/>
</dbReference>
<evidence type="ECO:0000313" key="1">
    <source>
        <dbReference type="EMBL" id="CEL02206.1"/>
    </source>
</evidence>
<gene>
    <name evidence="1" type="ORF">ASPCAL03378</name>
</gene>
<evidence type="ECO:0000313" key="2">
    <source>
        <dbReference type="Proteomes" id="UP000054771"/>
    </source>
</evidence>
<dbReference type="STRING" id="454130.A0A0U5FV46"/>